<evidence type="ECO:0000313" key="8">
    <source>
        <dbReference type="Proteomes" id="UP000559256"/>
    </source>
</evidence>
<comment type="caution">
    <text evidence="7">The sequence shown here is derived from an EMBL/GenBank/DDBJ whole genome shotgun (WGS) entry which is preliminary data.</text>
</comment>
<evidence type="ECO:0000256" key="3">
    <source>
        <dbReference type="ARBA" id="ARBA00022989"/>
    </source>
</evidence>
<keyword evidence="3 5" id="KW-1133">Transmembrane helix</keyword>
<keyword evidence="2 5" id="KW-0812">Transmembrane</keyword>
<dbReference type="OrthoDB" id="342281at2759"/>
<dbReference type="PROSITE" id="PS51469">
    <property type="entry name" value="SUN"/>
    <property type="match status" value="1"/>
</dbReference>
<organism evidence="7 8">
    <name type="scientific">Tetrapyrgos nigripes</name>
    <dbReference type="NCBI Taxonomy" id="182062"/>
    <lineage>
        <taxon>Eukaryota</taxon>
        <taxon>Fungi</taxon>
        <taxon>Dikarya</taxon>
        <taxon>Basidiomycota</taxon>
        <taxon>Agaricomycotina</taxon>
        <taxon>Agaricomycetes</taxon>
        <taxon>Agaricomycetidae</taxon>
        <taxon>Agaricales</taxon>
        <taxon>Marasmiineae</taxon>
        <taxon>Marasmiaceae</taxon>
        <taxon>Tetrapyrgos</taxon>
    </lineage>
</organism>
<dbReference type="InterPro" id="IPR012919">
    <property type="entry name" value="SUN_dom"/>
</dbReference>
<name>A0A8H5CLP4_9AGAR</name>
<reference evidence="7 8" key="1">
    <citation type="journal article" date="2020" name="ISME J.">
        <title>Uncovering the hidden diversity of litter-decomposition mechanisms in mushroom-forming fungi.</title>
        <authorList>
            <person name="Floudas D."/>
            <person name="Bentzer J."/>
            <person name="Ahren D."/>
            <person name="Johansson T."/>
            <person name="Persson P."/>
            <person name="Tunlid A."/>
        </authorList>
    </citation>
    <scope>NUCLEOTIDE SEQUENCE [LARGE SCALE GENOMIC DNA]</scope>
    <source>
        <strain evidence="7 8">CBS 291.85</strain>
    </source>
</reference>
<dbReference type="InterPro" id="IPR045119">
    <property type="entry name" value="SUN1-5"/>
</dbReference>
<dbReference type="PANTHER" id="PTHR12911">
    <property type="entry name" value="SAD1/UNC-84-LIKE PROTEIN-RELATED"/>
    <property type="match status" value="1"/>
</dbReference>
<dbReference type="GO" id="GO:0034993">
    <property type="term" value="C:meiotic nuclear membrane microtubule tethering complex"/>
    <property type="evidence" value="ECO:0007669"/>
    <property type="project" value="TreeGrafter"/>
</dbReference>
<keyword evidence="4 5" id="KW-0472">Membrane</keyword>
<dbReference type="GO" id="GO:0043495">
    <property type="term" value="F:protein-membrane adaptor activity"/>
    <property type="evidence" value="ECO:0007669"/>
    <property type="project" value="TreeGrafter"/>
</dbReference>
<dbReference type="PANTHER" id="PTHR12911:SF8">
    <property type="entry name" value="KLAROID PROTEIN-RELATED"/>
    <property type="match status" value="1"/>
</dbReference>
<gene>
    <name evidence="7" type="ORF">D9758_015358</name>
</gene>
<dbReference type="EMBL" id="JAACJM010000134">
    <property type="protein sequence ID" value="KAF5343773.1"/>
    <property type="molecule type" value="Genomic_DNA"/>
</dbReference>
<proteinExistence type="predicted"/>
<feature type="domain" description="SUN" evidence="6">
    <location>
        <begin position="145"/>
        <end position="343"/>
    </location>
</feature>
<dbReference type="AlphaFoldDB" id="A0A8H5CLP4"/>
<comment type="subcellular location">
    <subcellularLocation>
        <location evidence="1">Membrane</location>
    </subcellularLocation>
</comment>
<keyword evidence="8" id="KW-1185">Reference proteome</keyword>
<evidence type="ECO:0000259" key="6">
    <source>
        <dbReference type="PROSITE" id="PS51469"/>
    </source>
</evidence>
<dbReference type="Pfam" id="PF07738">
    <property type="entry name" value="Sad1_UNC"/>
    <property type="match status" value="2"/>
</dbReference>
<evidence type="ECO:0000313" key="7">
    <source>
        <dbReference type="EMBL" id="KAF5343773.1"/>
    </source>
</evidence>
<dbReference type="Proteomes" id="UP000559256">
    <property type="component" value="Unassembled WGS sequence"/>
</dbReference>
<dbReference type="Gene3D" id="2.60.120.260">
    <property type="entry name" value="Galactose-binding domain-like"/>
    <property type="match status" value="1"/>
</dbReference>
<evidence type="ECO:0000256" key="1">
    <source>
        <dbReference type="ARBA" id="ARBA00004370"/>
    </source>
</evidence>
<accession>A0A8H5CLP4</accession>
<evidence type="ECO:0000256" key="2">
    <source>
        <dbReference type="ARBA" id="ARBA00022692"/>
    </source>
</evidence>
<evidence type="ECO:0000256" key="4">
    <source>
        <dbReference type="ARBA" id="ARBA00023136"/>
    </source>
</evidence>
<evidence type="ECO:0000256" key="5">
    <source>
        <dbReference type="SAM" id="Phobius"/>
    </source>
</evidence>
<protein>
    <recommendedName>
        <fullName evidence="6">SUN domain-containing protein</fullName>
    </recommendedName>
</protein>
<feature type="transmembrane region" description="Helical" evidence="5">
    <location>
        <begin position="68"/>
        <end position="89"/>
    </location>
</feature>
<sequence length="346" mass="39020">MDQIRVARFRSRTSSMDNIQSSRELIAPQVKTDALHAIKEPIQSPPCTRVQQTILSVCQYIQWCSQQFYVVATFILVPAIAIPALFPHWRNRNVGLLLCLLLRRTLCAVDPVTELLPFCNKQFYHRLWFEGVEELGPNYASAAFGGWIIGAMTSETYGLPPMTAREQKARRENQYEWDKKHADILSPRTIIEEGLRIGDCWCFAGTHGHVAIKLGMPISATKVAFHYPNHRKVIPTQLQQAPKDIEIWAFVDEEALKRVGPPAEALPSPRFTVGQVGYEGTKHGIFASCARFTYEPSKGTHQTFAMQETCRSFNTSVLVIEVADNWGADRTCLYPIGAHGVEQKMT</sequence>